<evidence type="ECO:0000256" key="1">
    <source>
        <dbReference type="ARBA" id="ARBA00008279"/>
    </source>
</evidence>
<protein>
    <recommendedName>
        <fullName evidence="2 8">GTPase Der</fullName>
    </recommendedName>
    <alternativeName>
        <fullName evidence="7 8">GTP-binding protein EngA</fullName>
    </alternativeName>
</protein>
<dbReference type="CDD" id="cd01894">
    <property type="entry name" value="EngA1"/>
    <property type="match status" value="1"/>
</dbReference>
<evidence type="ECO:0000256" key="6">
    <source>
        <dbReference type="ARBA" id="ARBA00023134"/>
    </source>
</evidence>
<evidence type="ECO:0000256" key="8">
    <source>
        <dbReference type="HAMAP-Rule" id="MF_00195"/>
    </source>
</evidence>
<name>A0AB38YDG2_9GAMM</name>
<dbReference type="NCBIfam" id="TIGR03594">
    <property type="entry name" value="GTPase_EngA"/>
    <property type="match status" value="1"/>
</dbReference>
<keyword evidence="13" id="KW-0378">Hydrolase</keyword>
<dbReference type="InterPro" id="IPR031166">
    <property type="entry name" value="G_ENGA"/>
</dbReference>
<evidence type="ECO:0000256" key="10">
    <source>
        <dbReference type="RuleBase" id="RU004481"/>
    </source>
</evidence>
<dbReference type="PANTHER" id="PTHR43834">
    <property type="entry name" value="GTPASE DER"/>
    <property type="match status" value="1"/>
</dbReference>
<dbReference type="GO" id="GO:0043022">
    <property type="term" value="F:ribosome binding"/>
    <property type="evidence" value="ECO:0007669"/>
    <property type="project" value="TreeGrafter"/>
</dbReference>
<dbReference type="AlphaFoldDB" id="A0AB38YDG2"/>
<keyword evidence="3 8" id="KW-0690">Ribosome biogenesis</keyword>
<dbReference type="Gene3D" id="3.40.50.300">
    <property type="entry name" value="P-loop containing nucleotide triphosphate hydrolases"/>
    <property type="match status" value="2"/>
</dbReference>
<dbReference type="GO" id="GO:0042254">
    <property type="term" value="P:ribosome biogenesis"/>
    <property type="evidence" value="ECO:0007669"/>
    <property type="project" value="UniProtKB-KW"/>
</dbReference>
<evidence type="ECO:0000256" key="5">
    <source>
        <dbReference type="ARBA" id="ARBA00022741"/>
    </source>
</evidence>
<evidence type="ECO:0000256" key="11">
    <source>
        <dbReference type="SAM" id="MobiDB-lite"/>
    </source>
</evidence>
<evidence type="ECO:0000259" key="12">
    <source>
        <dbReference type="PROSITE" id="PS51712"/>
    </source>
</evidence>
<comment type="function">
    <text evidence="8 10">GTPase that plays an essential role in the late steps of ribosome biogenesis.</text>
</comment>
<dbReference type="PRINTS" id="PR00326">
    <property type="entry name" value="GTP1OBG"/>
</dbReference>
<proteinExistence type="inferred from homology"/>
<dbReference type="InterPro" id="IPR027417">
    <property type="entry name" value="P-loop_NTPase"/>
</dbReference>
<reference evidence="13" key="1">
    <citation type="submission" date="2022-07" db="EMBL/GenBank/DDBJ databases">
        <title>Complete genome sequence of Salinispirillum sp. LH10-3-1 capable of multiple carbohydrate inversion isolated from a soda lake.</title>
        <authorList>
            <person name="Liu J."/>
            <person name="Zhai Y."/>
            <person name="Zhang H."/>
            <person name="Yang H."/>
            <person name="Qu J."/>
            <person name="Li J."/>
        </authorList>
    </citation>
    <scope>NUCLEOTIDE SEQUENCE</scope>
    <source>
        <strain evidence="13">LH 10-3-1</strain>
    </source>
</reference>
<dbReference type="CDD" id="cd01895">
    <property type="entry name" value="EngA2"/>
    <property type="match status" value="1"/>
</dbReference>
<feature type="binding site" evidence="8">
    <location>
        <begin position="184"/>
        <end position="191"/>
    </location>
    <ligand>
        <name>GTP</name>
        <dbReference type="ChEBI" id="CHEBI:37565"/>
        <label>2</label>
    </ligand>
</feature>
<keyword evidence="4 10" id="KW-0677">Repeat</keyword>
<feature type="binding site" evidence="8">
    <location>
        <begin position="56"/>
        <end position="60"/>
    </location>
    <ligand>
        <name>GTP</name>
        <dbReference type="ChEBI" id="CHEBI:37565"/>
        <label>1</label>
    </ligand>
</feature>
<feature type="region of interest" description="Disordered" evidence="11">
    <location>
        <begin position="432"/>
        <end position="471"/>
    </location>
</feature>
<dbReference type="RefSeq" id="WP_304994694.1">
    <property type="nucleotide sequence ID" value="NZ_CP101717.1"/>
</dbReference>
<organism evidence="13">
    <name type="scientific">Salinispirillum sp. LH 10-3-1</name>
    <dbReference type="NCBI Taxonomy" id="2952525"/>
    <lineage>
        <taxon>Bacteria</taxon>
        <taxon>Pseudomonadati</taxon>
        <taxon>Pseudomonadota</taxon>
        <taxon>Gammaproteobacteria</taxon>
        <taxon>Oceanospirillales</taxon>
        <taxon>Saccharospirillaceae</taxon>
        <taxon>Salinispirillum</taxon>
    </lineage>
</organism>
<evidence type="ECO:0000256" key="3">
    <source>
        <dbReference type="ARBA" id="ARBA00022517"/>
    </source>
</evidence>
<dbReference type="Pfam" id="PF14714">
    <property type="entry name" value="KH_dom-like"/>
    <property type="match status" value="1"/>
</dbReference>
<evidence type="ECO:0000256" key="4">
    <source>
        <dbReference type="ARBA" id="ARBA00022737"/>
    </source>
</evidence>
<comment type="subunit">
    <text evidence="8">Associates with the 50S ribosomal subunit.</text>
</comment>
<feature type="binding site" evidence="8">
    <location>
        <begin position="231"/>
        <end position="235"/>
    </location>
    <ligand>
        <name>GTP</name>
        <dbReference type="ChEBI" id="CHEBI:37565"/>
        <label>2</label>
    </ligand>
</feature>
<sequence length="471" mass="52124">MTPVIALVGRPNVGKSTVFNCLTRSRDALVADWPGLTRDRKYGEGKVGDIPFIVVDTGGVSGYEMGLDVEMAEQSYAAIEEADLVFFIVDAREGVTASDLMLAKHLRSAGKLTQLVVNKVDGLNEDTVLGDFYEMGLGEPYPIAAAHNRGVTSLITEAMERFPDAEVVDPDLVQGTGIRLAIVGRPNVGKSTLVNRMLGEERVVVFDQPGTTMDSIFIPFEREGTEYTLIDTAGVRRRKNIKEAVEKFSIIKTLQAIQQANVVIVVLDARDSVVEQDLHMLHFVLQAGRSVLLAVNKWDGMTHDEKAQVKKDIDRRLDFMSWADLHFISAKHGTNVGHLFASVQKAYDSATKQWPTNYLTEIMQGLVQEHQPPLVNGRRIKLRYAHLGGRNPPVIVIHGNQVEKLPGSYQRYLENSFRSVLDLRGTPIRFEFRSGENPYAPPTTGRVKKTKVGPAHRGSAKAKAGPRSKKK</sequence>
<feature type="domain" description="EngA-type G" evidence="12">
    <location>
        <begin position="3"/>
        <end position="166"/>
    </location>
</feature>
<comment type="similarity">
    <text evidence="1 8 9 10">Belongs to the TRAFAC class TrmE-Era-EngA-EngB-Septin-like GTPase superfamily. EngA (Der) GTPase family.</text>
</comment>
<dbReference type="InterPro" id="IPR016484">
    <property type="entry name" value="GTPase_Der"/>
</dbReference>
<dbReference type="Gene3D" id="3.30.300.20">
    <property type="match status" value="1"/>
</dbReference>
<evidence type="ECO:0000256" key="2">
    <source>
        <dbReference type="ARBA" id="ARBA00020953"/>
    </source>
</evidence>
<dbReference type="InterPro" id="IPR032859">
    <property type="entry name" value="KH_dom-like"/>
</dbReference>
<keyword evidence="6 8" id="KW-0342">GTP-binding</keyword>
<feature type="compositionally biased region" description="Basic residues" evidence="11">
    <location>
        <begin position="458"/>
        <end position="471"/>
    </location>
</feature>
<dbReference type="NCBIfam" id="TIGR00231">
    <property type="entry name" value="small_GTP"/>
    <property type="match status" value="2"/>
</dbReference>
<dbReference type="FunFam" id="3.40.50.300:FF:000040">
    <property type="entry name" value="GTPase Der"/>
    <property type="match status" value="1"/>
</dbReference>
<dbReference type="HAMAP" id="MF_00195">
    <property type="entry name" value="GTPase_Der"/>
    <property type="match status" value="1"/>
</dbReference>
<dbReference type="PANTHER" id="PTHR43834:SF6">
    <property type="entry name" value="GTPASE DER"/>
    <property type="match status" value="1"/>
</dbReference>
<dbReference type="GO" id="GO:0016787">
    <property type="term" value="F:hydrolase activity"/>
    <property type="evidence" value="ECO:0007669"/>
    <property type="project" value="UniProtKB-KW"/>
</dbReference>
<evidence type="ECO:0000313" key="13">
    <source>
        <dbReference type="EMBL" id="WLD57408.1"/>
    </source>
</evidence>
<evidence type="ECO:0000256" key="7">
    <source>
        <dbReference type="ARBA" id="ARBA00032345"/>
    </source>
</evidence>
<dbReference type="InterPro" id="IPR006073">
    <property type="entry name" value="GTP-bd"/>
</dbReference>
<feature type="domain" description="EngA-type G" evidence="12">
    <location>
        <begin position="178"/>
        <end position="351"/>
    </location>
</feature>
<dbReference type="SUPFAM" id="SSF52540">
    <property type="entry name" value="P-loop containing nucleoside triphosphate hydrolases"/>
    <property type="match status" value="2"/>
</dbReference>
<feature type="binding site" evidence="8">
    <location>
        <begin position="118"/>
        <end position="121"/>
    </location>
    <ligand>
        <name>GTP</name>
        <dbReference type="ChEBI" id="CHEBI:37565"/>
        <label>1</label>
    </ligand>
</feature>
<dbReference type="EMBL" id="CP101717">
    <property type="protein sequence ID" value="WLD57408.1"/>
    <property type="molecule type" value="Genomic_DNA"/>
</dbReference>
<dbReference type="FunFam" id="3.30.300.20:FF:000004">
    <property type="entry name" value="GTPase Der"/>
    <property type="match status" value="1"/>
</dbReference>
<dbReference type="InterPro" id="IPR005225">
    <property type="entry name" value="Small_GTP-bd"/>
</dbReference>
<dbReference type="FunFam" id="3.40.50.300:FF:000057">
    <property type="entry name" value="GTPase Der"/>
    <property type="match status" value="1"/>
</dbReference>
<dbReference type="PROSITE" id="PS51712">
    <property type="entry name" value="G_ENGA"/>
    <property type="match status" value="2"/>
</dbReference>
<accession>A0AB38YDG2</accession>
<keyword evidence="5 8" id="KW-0547">Nucleotide-binding</keyword>
<dbReference type="Pfam" id="PF01926">
    <property type="entry name" value="MMR_HSR1"/>
    <property type="match status" value="2"/>
</dbReference>
<feature type="binding site" evidence="8">
    <location>
        <begin position="9"/>
        <end position="16"/>
    </location>
    <ligand>
        <name>GTP</name>
        <dbReference type="ChEBI" id="CHEBI:37565"/>
        <label>1</label>
    </ligand>
</feature>
<dbReference type="InterPro" id="IPR015946">
    <property type="entry name" value="KH_dom-like_a/b"/>
</dbReference>
<evidence type="ECO:0000256" key="9">
    <source>
        <dbReference type="PROSITE-ProRule" id="PRU01049"/>
    </source>
</evidence>
<dbReference type="GO" id="GO:0005525">
    <property type="term" value="F:GTP binding"/>
    <property type="evidence" value="ECO:0007669"/>
    <property type="project" value="UniProtKB-UniRule"/>
</dbReference>
<gene>
    <name evidence="8 13" type="primary">der</name>
    <name evidence="13" type="ORF">NFC81_11890</name>
</gene>
<dbReference type="PIRSF" id="PIRSF006485">
    <property type="entry name" value="GTP-binding_EngA"/>
    <property type="match status" value="1"/>
</dbReference>
<feature type="binding site" evidence="8">
    <location>
        <begin position="296"/>
        <end position="299"/>
    </location>
    <ligand>
        <name>GTP</name>
        <dbReference type="ChEBI" id="CHEBI:37565"/>
        <label>2</label>
    </ligand>
</feature>